<evidence type="ECO:0000256" key="7">
    <source>
        <dbReference type="ARBA" id="ARBA00039097"/>
    </source>
</evidence>
<evidence type="ECO:0000313" key="12">
    <source>
        <dbReference type="EMBL" id="EML7083013.1"/>
    </source>
</evidence>
<comment type="catalytic activity">
    <reaction evidence="8">
        <text>Zn(2+)(in) + ATP + H2O = Zn(2+)(out) + ADP + phosphate + H(+)</text>
        <dbReference type="Rhea" id="RHEA:20621"/>
        <dbReference type="ChEBI" id="CHEBI:15377"/>
        <dbReference type="ChEBI" id="CHEBI:15378"/>
        <dbReference type="ChEBI" id="CHEBI:29105"/>
        <dbReference type="ChEBI" id="CHEBI:30616"/>
        <dbReference type="ChEBI" id="CHEBI:43474"/>
        <dbReference type="ChEBI" id="CHEBI:456216"/>
        <dbReference type="EC" id="7.2.2.12"/>
    </reaction>
</comment>
<dbReference type="InterPro" id="IPR027256">
    <property type="entry name" value="P-typ_ATPase_IB"/>
</dbReference>
<reference evidence="12" key="1">
    <citation type="submission" date="2024-02" db="EMBL/GenBank/DDBJ databases">
        <authorList>
            <consortium name="Clinical and Environmental Microbiology Branch: Whole genome sequencing antimicrobial resistance pathogens in the healthcare setting"/>
        </authorList>
    </citation>
    <scope>NUCLEOTIDE SEQUENCE</scope>
    <source>
        <strain evidence="12">2023BB-00086</strain>
    </source>
</reference>
<protein>
    <recommendedName>
        <fullName evidence="7">P-type Zn(2+) transporter</fullName>
        <ecNumber evidence="7">7.2.2.12</ecNumber>
    </recommendedName>
</protein>
<dbReference type="InterPro" id="IPR023298">
    <property type="entry name" value="ATPase_P-typ_TM_dom_sf"/>
</dbReference>
<dbReference type="GO" id="GO:0046872">
    <property type="term" value="F:metal ion binding"/>
    <property type="evidence" value="ECO:0007669"/>
    <property type="project" value="UniProtKB-KW"/>
</dbReference>
<feature type="domain" description="P-type ATPase A" evidence="11">
    <location>
        <begin position="164"/>
        <end position="263"/>
    </location>
</feature>
<dbReference type="InterPro" id="IPR023214">
    <property type="entry name" value="HAD_sf"/>
</dbReference>
<dbReference type="PROSITE" id="PS01229">
    <property type="entry name" value="COF_2"/>
    <property type="match status" value="1"/>
</dbReference>
<keyword evidence="9" id="KW-0067">ATP-binding</keyword>
<keyword evidence="6 9" id="KW-0472">Membrane</keyword>
<dbReference type="Pfam" id="PF00702">
    <property type="entry name" value="Hydrolase"/>
    <property type="match status" value="1"/>
</dbReference>
<dbReference type="GO" id="GO:0005886">
    <property type="term" value="C:plasma membrane"/>
    <property type="evidence" value="ECO:0007669"/>
    <property type="project" value="UniProtKB-SubCell"/>
</dbReference>
<gene>
    <name evidence="12" type="primary">cadA</name>
    <name evidence="12" type="ORF">RYF40_003493</name>
</gene>
<dbReference type="InterPro" id="IPR018303">
    <property type="entry name" value="ATPase_P-typ_P_site"/>
</dbReference>
<dbReference type="NCBIfam" id="TIGR01511">
    <property type="entry name" value="ATPase-IB1_Cu"/>
    <property type="match status" value="1"/>
</dbReference>
<dbReference type="GO" id="GO:0016887">
    <property type="term" value="F:ATP hydrolysis activity"/>
    <property type="evidence" value="ECO:0007669"/>
    <property type="project" value="InterPro"/>
</dbReference>
<feature type="transmembrane region" description="Helical" evidence="9">
    <location>
        <begin position="631"/>
        <end position="652"/>
    </location>
</feature>
<comment type="subcellular location">
    <subcellularLocation>
        <location evidence="9">Cell membrane</location>
    </subcellularLocation>
    <subcellularLocation>
        <location evidence="1">Membrane</location>
    </subcellularLocation>
</comment>
<feature type="transmembrane region" description="Helical" evidence="9">
    <location>
        <begin position="81"/>
        <end position="98"/>
    </location>
</feature>
<dbReference type="PRINTS" id="PR00941">
    <property type="entry name" value="CDATPASE"/>
</dbReference>
<keyword evidence="5 9" id="KW-1133">Transmembrane helix</keyword>
<accession>A0AAI9DYQ2</accession>
<dbReference type="FunFam" id="2.70.150.10:FF:000002">
    <property type="entry name" value="Copper-transporting ATPase 1, putative"/>
    <property type="match status" value="1"/>
</dbReference>
<dbReference type="RefSeq" id="WP_109240617.1">
    <property type="nucleotide sequence ID" value="NZ_CABGIA010000009.1"/>
</dbReference>
<feature type="transmembrane region" description="Helical" evidence="9">
    <location>
        <begin position="304"/>
        <end position="329"/>
    </location>
</feature>
<dbReference type="PROSITE" id="PS00154">
    <property type="entry name" value="ATPASE_E1_E2"/>
    <property type="match status" value="1"/>
</dbReference>
<dbReference type="InterPro" id="IPR001757">
    <property type="entry name" value="P_typ_ATPase"/>
</dbReference>
<comment type="similarity">
    <text evidence="2 9">Belongs to the cation transport ATPase (P-type) (TC 3.A.3) family. Type IB subfamily.</text>
</comment>
<dbReference type="EMBL" id="ABNOCX020000006">
    <property type="protein sequence ID" value="EML7083013.1"/>
    <property type="molecule type" value="Genomic_DNA"/>
</dbReference>
<name>A0AAI9DYQ2_KLEOX</name>
<dbReference type="EC" id="7.2.2.12" evidence="7"/>
<dbReference type="PRINTS" id="PR00119">
    <property type="entry name" value="CATATPASE"/>
</dbReference>
<evidence type="ECO:0000256" key="10">
    <source>
        <dbReference type="SAM" id="MobiDB-lite"/>
    </source>
</evidence>
<dbReference type="AlphaFoldDB" id="A0AAI9DYQ2"/>
<dbReference type="SUPFAM" id="SSF81665">
    <property type="entry name" value="Calcium ATPase, transmembrane domain M"/>
    <property type="match status" value="1"/>
</dbReference>
<comment type="caution">
    <text evidence="12">The sequence shown here is derived from an EMBL/GenBank/DDBJ whole genome shotgun (WGS) entry which is preliminary data.</text>
</comment>
<dbReference type="InterPro" id="IPR036412">
    <property type="entry name" value="HAD-like_sf"/>
</dbReference>
<feature type="transmembrane region" description="Helical" evidence="9">
    <location>
        <begin position="118"/>
        <end position="145"/>
    </location>
</feature>
<evidence type="ECO:0000256" key="1">
    <source>
        <dbReference type="ARBA" id="ARBA00004370"/>
    </source>
</evidence>
<organism evidence="12">
    <name type="scientific">Klebsiella oxytoca</name>
    <dbReference type="NCBI Taxonomy" id="571"/>
    <lineage>
        <taxon>Bacteria</taxon>
        <taxon>Pseudomonadati</taxon>
        <taxon>Pseudomonadota</taxon>
        <taxon>Gammaproteobacteria</taxon>
        <taxon>Enterobacterales</taxon>
        <taxon>Enterobacteriaceae</taxon>
        <taxon>Klebsiella/Raoultella group</taxon>
        <taxon>Klebsiella</taxon>
    </lineage>
</organism>
<dbReference type="InterPro" id="IPR051014">
    <property type="entry name" value="Cation_Transport_ATPase_IB"/>
</dbReference>
<dbReference type="GO" id="GO:0016463">
    <property type="term" value="F:P-type zinc transporter activity"/>
    <property type="evidence" value="ECO:0007669"/>
    <property type="project" value="UniProtKB-EC"/>
</dbReference>
<evidence type="ECO:0000256" key="3">
    <source>
        <dbReference type="ARBA" id="ARBA00022692"/>
    </source>
</evidence>
<dbReference type="InterPro" id="IPR008250">
    <property type="entry name" value="ATPase_P-typ_transduc_dom_A_sf"/>
</dbReference>
<dbReference type="PANTHER" id="PTHR48085">
    <property type="entry name" value="CADMIUM/ZINC-TRANSPORTING ATPASE HMA2-RELATED"/>
    <property type="match status" value="1"/>
</dbReference>
<keyword evidence="9" id="KW-1003">Cell membrane</keyword>
<evidence type="ECO:0000256" key="6">
    <source>
        <dbReference type="ARBA" id="ARBA00023136"/>
    </source>
</evidence>
<feature type="region of interest" description="Disordered" evidence="10">
    <location>
        <begin position="1"/>
        <end position="48"/>
    </location>
</feature>
<evidence type="ECO:0000256" key="4">
    <source>
        <dbReference type="ARBA" id="ARBA00022723"/>
    </source>
</evidence>
<dbReference type="CDD" id="cd02079">
    <property type="entry name" value="P-type_ATPase_HM"/>
    <property type="match status" value="1"/>
</dbReference>
<dbReference type="PANTHER" id="PTHR48085:SF5">
    <property type="entry name" value="CADMIUM_ZINC-TRANSPORTING ATPASE HMA4-RELATED"/>
    <property type="match status" value="1"/>
</dbReference>
<evidence type="ECO:0000259" key="11">
    <source>
        <dbReference type="Pfam" id="PF00122"/>
    </source>
</evidence>
<proteinExistence type="inferred from homology"/>
<dbReference type="Pfam" id="PF00122">
    <property type="entry name" value="E1-E2_ATPase"/>
    <property type="match status" value="1"/>
</dbReference>
<dbReference type="InterPro" id="IPR023299">
    <property type="entry name" value="ATPase_P-typ_cyto_dom_N"/>
</dbReference>
<keyword evidence="3 9" id="KW-0812">Transmembrane</keyword>
<dbReference type="Gene3D" id="3.40.1110.10">
    <property type="entry name" value="Calcium-transporting ATPase, cytoplasmic domain N"/>
    <property type="match status" value="1"/>
</dbReference>
<dbReference type="Gene3D" id="2.70.150.10">
    <property type="entry name" value="Calcium-transporting ATPase, cytoplasmic transduction domain A"/>
    <property type="match status" value="1"/>
</dbReference>
<keyword evidence="4 9" id="KW-0479">Metal-binding</keyword>
<evidence type="ECO:0000256" key="8">
    <source>
        <dbReference type="ARBA" id="ARBA00047308"/>
    </source>
</evidence>
<evidence type="ECO:0000256" key="9">
    <source>
        <dbReference type="RuleBase" id="RU362081"/>
    </source>
</evidence>
<evidence type="ECO:0000256" key="2">
    <source>
        <dbReference type="ARBA" id="ARBA00006024"/>
    </source>
</evidence>
<dbReference type="NCBIfam" id="TIGR01494">
    <property type="entry name" value="ATPase_P-type"/>
    <property type="match status" value="1"/>
</dbReference>
<dbReference type="Gene3D" id="3.40.50.1000">
    <property type="entry name" value="HAD superfamily/HAD-like"/>
    <property type="match status" value="1"/>
</dbReference>
<evidence type="ECO:0000256" key="5">
    <source>
        <dbReference type="ARBA" id="ARBA00022989"/>
    </source>
</evidence>
<feature type="compositionally biased region" description="Basic and acidic residues" evidence="10">
    <location>
        <begin position="39"/>
        <end position="48"/>
    </location>
</feature>
<dbReference type="GO" id="GO:0005524">
    <property type="term" value="F:ATP binding"/>
    <property type="evidence" value="ECO:0007669"/>
    <property type="project" value="UniProtKB-UniRule"/>
</dbReference>
<dbReference type="SUPFAM" id="SSF56784">
    <property type="entry name" value="HAD-like"/>
    <property type="match status" value="1"/>
</dbReference>
<sequence length="672" mass="71382">MNHRHDHPHDSGLPDQTRLSTTASSDVNHHHDGKHHHSHHDDDDHHHGHDHAFEWPEMLRISIVALAAVAVWFHLWEPLSAVSLIGVAGLAIGGWPIFREAFENLIARRMTMELSMSIAIIAAAAISEFFTALVITLFVLVAEVLEGMTVSRGRRAIRDLLDFLPKAVSVRRAGSISEVDAEALAVGDAVLVSPGGRIPVDGTVLTGHSFVDQSRITGESLPAEKTAGSSVFAGSINQSGALEIRAERIGRDTSFGKIIEAVEQAERSRAPVQRLADRLAGYLVYFALAAAIITWFLTQDIRSTISVIIVAGACGIAAGTPLAILGAIGRAARSGAIVKGGLFLEQLGQVNTVVLDKTGTLTYGEPELQHLLPAEGVGSDELLDAAASAELRSEHPLGRSIVTYARASGRTITEPENFNYTPGRGIVATVGGNRVLVGNLSLMREHGIVVPEGLLDNHPEASEIYVSKGQSLLGAVAVADRVRPEACNAVSSIHALGIRTVLLTGDTRLVADAMASQLGIVDVAADMLPEDKRQYVKRLVSNGRTVAMVGDGVNDAPALIEAQVGVAMGSGTDVARESADVVLLGNDLERFVETLVIARRARRIIWANFAGTIGVDLLGIGLAAFGLLNPLVAAFIHVASELTFILNSARLLPARSKDVKSVGLQKQDNHDA</sequence>
<feature type="transmembrane region" description="Helical" evidence="9">
    <location>
        <begin position="604"/>
        <end position="625"/>
    </location>
</feature>
<feature type="transmembrane region" description="Helical" evidence="9">
    <location>
        <begin position="279"/>
        <end position="298"/>
    </location>
</feature>
<dbReference type="NCBIfam" id="TIGR01525">
    <property type="entry name" value="ATPase-IB_hvy"/>
    <property type="match status" value="1"/>
</dbReference>
<feature type="compositionally biased region" description="Polar residues" evidence="10">
    <location>
        <begin position="17"/>
        <end position="26"/>
    </location>
</feature>
<keyword evidence="9" id="KW-0547">Nucleotide-binding</keyword>
<dbReference type="SUPFAM" id="SSF81653">
    <property type="entry name" value="Calcium ATPase, transduction domain A"/>
    <property type="match status" value="1"/>
</dbReference>
<feature type="transmembrane region" description="Helical" evidence="9">
    <location>
        <begin position="58"/>
        <end position="76"/>
    </location>
</feature>
<dbReference type="NCBIfam" id="TIGR01512">
    <property type="entry name" value="ATPase-IB2_Cd"/>
    <property type="match status" value="1"/>
</dbReference>
<dbReference type="InterPro" id="IPR059000">
    <property type="entry name" value="ATPase_P-type_domA"/>
</dbReference>